<sequence length="525" mass="60304">MALQSSYRYVAAPKVRSTLRSFRDFIISQDSRYDIRTLVCERHKKRVSTAIPAPPGWRLHFAPYNAVFGNGDEDDTLPLPWEPLMCCDNPLEVLGVLRYTEPGTDAQGPQDSDEEDYDEVRPPGEGPDGRPDRSPVLLMGRYETIWCFDRVQTTLYNVASSFDSLARKGLLHLEILYRQPEMQSFQLTEYPGQIVSELLQASKESLSELRRTLCRHRWQMLSLRTPGEQTRLLQLCSCPFDVQAFWPFMCMDAESLEELFTTLAEQLCCRGLVLGTVGECLPSGVFHAEYVLLVDETGCVYYFSIIARELWKLADDLTMLFRIGLMKLYTKGTRFNTARGDAEQLEVPGRCPHQMHSMWDRYSHVEYLSGARNYKARYHWLIRYDRFETDDFSASCFRRNGGDAAVGAADGSWNPRYRYDLPQEAEVNTALEHWKRYARGTNSLPYPPRTQNYSIVVDAELSAEVHRLKQTTDCSSSASFDVDEEDVEDAKTIALRRVAKTVIREGKQPVYPDIPKPGYYIPPWM</sequence>
<dbReference type="OrthoDB" id="2853at10239"/>
<dbReference type="Proteomes" id="UP000113968">
    <property type="component" value="Segment"/>
</dbReference>
<proteinExistence type="predicted"/>
<dbReference type="EMBL" id="FJ483970">
    <property type="protein sequence ID" value="AEV80853.1"/>
    <property type="molecule type" value="Genomic_DNA"/>
</dbReference>
<evidence type="ECO:0000313" key="2">
    <source>
        <dbReference type="EMBL" id="AEV80853.1"/>
    </source>
</evidence>
<dbReference type="GeneID" id="11464219"/>
<dbReference type="RefSeq" id="YP_004940162.1">
    <property type="nucleotide sequence ID" value="NC_016447.1"/>
</dbReference>
<keyword evidence="3" id="KW-1185">Reference proteome</keyword>
<feature type="compositionally biased region" description="Basic and acidic residues" evidence="1">
    <location>
        <begin position="119"/>
        <end position="133"/>
    </location>
</feature>
<evidence type="ECO:0000313" key="3">
    <source>
        <dbReference type="Proteomes" id="UP000113968"/>
    </source>
</evidence>
<dbReference type="InterPro" id="IPR003360">
    <property type="entry name" value="US22-like"/>
</dbReference>
<dbReference type="Pfam" id="PF02393">
    <property type="entry name" value="US22"/>
    <property type="match status" value="2"/>
</dbReference>
<accession>G8XUL1</accession>
<feature type="region of interest" description="Disordered" evidence="1">
    <location>
        <begin position="101"/>
        <end position="135"/>
    </location>
</feature>
<reference evidence="2" key="1">
    <citation type="submission" date="2011-12" db="EMBL/GenBank/DDBJ databases">
        <title>Comparative genomics of primate cytomegaloviruses.</title>
        <authorList>
            <person name="Davison A.J."/>
            <person name="Holton M."/>
            <person name="Dolan A."/>
            <person name="Dargan D.J."/>
            <person name="Gatherer D."/>
            <person name="Hayward G.S."/>
        </authorList>
    </citation>
    <scope>NUCLEOTIDE SEQUENCE [LARGE SCALE GENOMIC DNA]</scope>
    <source>
        <strain evidence="2">S34E</strain>
    </source>
</reference>
<protein>
    <submittedName>
        <fullName evidence="2">Protein US26</fullName>
    </submittedName>
</protein>
<name>G8XUL1_9BETA</name>
<organism evidence="2 3">
    <name type="scientific">Aotine betaherpesvirus 1</name>
    <dbReference type="NCBI Taxonomy" id="50290"/>
    <lineage>
        <taxon>Viruses</taxon>
        <taxon>Duplodnaviria</taxon>
        <taxon>Heunggongvirae</taxon>
        <taxon>Peploviricota</taxon>
        <taxon>Herviviricetes</taxon>
        <taxon>Herpesvirales</taxon>
        <taxon>Orthoherpesviridae</taxon>
        <taxon>Betaherpesvirinae</taxon>
        <taxon>Cytomegalovirus</taxon>
        <taxon>Cytomegalovirus aotinebeta1</taxon>
    </lineage>
</organism>
<evidence type="ECO:0000256" key="1">
    <source>
        <dbReference type="SAM" id="MobiDB-lite"/>
    </source>
</evidence>
<dbReference type="KEGG" id="vg:11464219"/>
<gene>
    <name evidence="2" type="primary">US26</name>
</gene>